<dbReference type="EMBL" id="QKYT01000020">
    <property type="protein sequence ID" value="RIA98177.1"/>
    <property type="molecule type" value="Genomic_DNA"/>
</dbReference>
<reference evidence="1 2" key="1">
    <citation type="submission" date="2018-06" db="EMBL/GenBank/DDBJ databases">
        <title>Comparative genomics reveals the genomic features of Rhizophagus irregularis, R. cerebriforme, R. diaphanum and Gigaspora rosea, and their symbiotic lifestyle signature.</title>
        <authorList>
            <person name="Morin E."/>
            <person name="San Clemente H."/>
            <person name="Chen E.C.H."/>
            <person name="De La Providencia I."/>
            <person name="Hainaut M."/>
            <person name="Kuo A."/>
            <person name="Kohler A."/>
            <person name="Murat C."/>
            <person name="Tang N."/>
            <person name="Roy S."/>
            <person name="Loubradou J."/>
            <person name="Henrissat B."/>
            <person name="Grigoriev I.V."/>
            <person name="Corradi N."/>
            <person name="Roux C."/>
            <person name="Martin F.M."/>
        </authorList>
    </citation>
    <scope>NUCLEOTIDE SEQUENCE [LARGE SCALE GENOMIC DNA]</scope>
    <source>
        <strain evidence="1 2">DAOM 227022</strain>
    </source>
</reference>
<comment type="caution">
    <text evidence="1">The sequence shown here is derived from an EMBL/GenBank/DDBJ whole genome shotgun (WGS) entry which is preliminary data.</text>
</comment>
<keyword evidence="2" id="KW-1185">Reference proteome</keyword>
<gene>
    <name evidence="1" type="ORF">C1645_870932</name>
</gene>
<organism evidence="1 2">
    <name type="scientific">Glomus cerebriforme</name>
    <dbReference type="NCBI Taxonomy" id="658196"/>
    <lineage>
        <taxon>Eukaryota</taxon>
        <taxon>Fungi</taxon>
        <taxon>Fungi incertae sedis</taxon>
        <taxon>Mucoromycota</taxon>
        <taxon>Glomeromycotina</taxon>
        <taxon>Glomeromycetes</taxon>
        <taxon>Glomerales</taxon>
        <taxon>Glomeraceae</taxon>
        <taxon>Glomus</taxon>
    </lineage>
</organism>
<dbReference type="SUPFAM" id="SSF52047">
    <property type="entry name" value="RNI-like"/>
    <property type="match status" value="1"/>
</dbReference>
<evidence type="ECO:0000313" key="2">
    <source>
        <dbReference type="Proteomes" id="UP000265703"/>
    </source>
</evidence>
<proteinExistence type="predicted"/>
<dbReference type="InterPro" id="IPR032675">
    <property type="entry name" value="LRR_dom_sf"/>
</dbReference>
<sequence length="209" mass="24959">IKNQCIQLSDVIERKASTLKKFTIVSDITLLSPKILPSLINLESLELDGQHLLLEKSHGNILEIRIYRNQDPIYTKQLIKSIARYCPKIERLTICVETENFDGIKEIFLNCVHLKKLYLLTRNEEKLNCDELLKILINYSPKVLYEFCFDDNWIFTVESLDHFFENWRCRNPLIFKKYGYKRLYFKEEHENVVRKYYNEGVIKETNCLI</sequence>
<accession>A0A397TNW7</accession>
<evidence type="ECO:0008006" key="3">
    <source>
        <dbReference type="Google" id="ProtNLM"/>
    </source>
</evidence>
<dbReference type="Gene3D" id="3.80.10.10">
    <property type="entry name" value="Ribonuclease Inhibitor"/>
    <property type="match status" value="1"/>
</dbReference>
<feature type="non-terminal residue" evidence="1">
    <location>
        <position position="1"/>
    </location>
</feature>
<dbReference type="AlphaFoldDB" id="A0A397TNW7"/>
<protein>
    <recommendedName>
        <fullName evidence="3">F-box domain-containing protein</fullName>
    </recommendedName>
</protein>
<dbReference type="OrthoDB" id="2320852at2759"/>
<name>A0A397TNW7_9GLOM</name>
<evidence type="ECO:0000313" key="1">
    <source>
        <dbReference type="EMBL" id="RIA98177.1"/>
    </source>
</evidence>
<dbReference type="Proteomes" id="UP000265703">
    <property type="component" value="Unassembled WGS sequence"/>
</dbReference>